<reference evidence="2" key="2">
    <citation type="submission" date="2020-12" db="EMBL/GenBank/DDBJ databases">
        <title>New Spironucleus salmonicida genome in near-complete chromosomes.</title>
        <authorList>
            <person name="Xu F."/>
            <person name="Kurt Z."/>
            <person name="Jimenez-Gonzalez A."/>
            <person name="Astvaldsson A."/>
            <person name="Andersson J.O."/>
            <person name="Svard S.G."/>
        </authorList>
    </citation>
    <scope>NUCLEOTIDE SEQUENCE</scope>
    <source>
        <strain evidence="2">ATCC 50377</strain>
    </source>
</reference>
<dbReference type="EMBL" id="KI546035">
    <property type="protein sequence ID" value="EST47708.1"/>
    <property type="molecule type" value="Genomic_DNA"/>
</dbReference>
<accession>V6LU05</accession>
<evidence type="ECO:0000313" key="3">
    <source>
        <dbReference type="EMBL" id="KAH0572216.1"/>
    </source>
</evidence>
<dbReference type="Proteomes" id="UP000018208">
    <property type="component" value="Unassembled WGS sequence"/>
</dbReference>
<dbReference type="AlphaFoldDB" id="V6LU05"/>
<proteinExistence type="predicted"/>
<protein>
    <submittedName>
        <fullName evidence="1">Uncharacterized protein</fullName>
    </submittedName>
</protein>
<dbReference type="EMBL" id="AUWU02000030">
    <property type="protein sequence ID" value="KAH0569322.1"/>
    <property type="molecule type" value="Genomic_DNA"/>
</dbReference>
<evidence type="ECO:0000313" key="4">
    <source>
        <dbReference type="Proteomes" id="UP000018208"/>
    </source>
</evidence>
<evidence type="ECO:0000313" key="1">
    <source>
        <dbReference type="EMBL" id="EST47708.1"/>
    </source>
</evidence>
<sequence length="85" mass="9909">MGSSQENISFHTVMDMFENDRGMSSDIFEKDDYEVDIQSLIPKKYLQQLSYLEPSILDCFQDYDFQLDFDSGIYTVPNDDTLSDI</sequence>
<dbReference type="EMBL" id="AUWU02000006">
    <property type="protein sequence ID" value="KAH0572216.1"/>
    <property type="molecule type" value="Genomic_DNA"/>
</dbReference>
<gene>
    <name evidence="1" type="ORF">SS50377_12104</name>
    <name evidence="3" type="ORF">SS50377_26425</name>
    <name evidence="2" type="ORF">SS50377_28805</name>
</gene>
<organism evidence="1">
    <name type="scientific">Spironucleus salmonicida</name>
    <dbReference type="NCBI Taxonomy" id="348837"/>
    <lineage>
        <taxon>Eukaryota</taxon>
        <taxon>Metamonada</taxon>
        <taxon>Diplomonadida</taxon>
        <taxon>Hexamitidae</taxon>
        <taxon>Hexamitinae</taxon>
        <taxon>Spironucleus</taxon>
    </lineage>
</organism>
<keyword evidence="4" id="KW-1185">Reference proteome</keyword>
<reference evidence="1 2" key="1">
    <citation type="journal article" date="2014" name="PLoS Genet.">
        <title>The Genome of Spironucleus salmonicida Highlights a Fish Pathogen Adapted to Fluctuating Environments.</title>
        <authorList>
            <person name="Xu F."/>
            <person name="Jerlstrom-Hultqvist J."/>
            <person name="Einarsson E."/>
            <person name="Astvaldsson A."/>
            <person name="Svard S.G."/>
            <person name="Andersson J.O."/>
        </authorList>
    </citation>
    <scope>NUCLEOTIDE SEQUENCE</scope>
    <source>
        <strain evidence="2">ATCC 50377</strain>
    </source>
</reference>
<dbReference type="VEuPathDB" id="GiardiaDB:SS50377_26425"/>
<evidence type="ECO:0000313" key="2">
    <source>
        <dbReference type="EMBL" id="KAH0569322.1"/>
    </source>
</evidence>
<name>V6LU05_9EUKA</name>
<dbReference type="VEuPathDB" id="GiardiaDB:SS50377_28805"/>